<sequence>MVSARALASLWERRARSSAGTATRLNHSPNSAQPGYHYTDTSTTNTDSDRGSRPTLHKANGLVMLNKL</sequence>
<proteinExistence type="predicted"/>
<gene>
    <name evidence="2" type="ORF">DCHRY22_LOCUS13684</name>
</gene>
<dbReference type="EMBL" id="CAKASE010000080">
    <property type="protein sequence ID" value="CAG9580930.1"/>
    <property type="molecule type" value="Genomic_DNA"/>
</dbReference>
<accession>A0A8J2R551</accession>
<evidence type="ECO:0000313" key="3">
    <source>
        <dbReference type="Proteomes" id="UP000789524"/>
    </source>
</evidence>
<reference evidence="2" key="1">
    <citation type="submission" date="2021-09" db="EMBL/GenBank/DDBJ databases">
        <authorList>
            <person name="Martin H S."/>
        </authorList>
    </citation>
    <scope>NUCLEOTIDE SEQUENCE</scope>
</reference>
<comment type="caution">
    <text evidence="2">The sequence shown here is derived from an EMBL/GenBank/DDBJ whole genome shotgun (WGS) entry which is preliminary data.</text>
</comment>
<name>A0A8J2R551_9NEOP</name>
<protein>
    <submittedName>
        <fullName evidence="2">(African queen) hypothetical protein</fullName>
    </submittedName>
</protein>
<dbReference type="Proteomes" id="UP000789524">
    <property type="component" value="Unassembled WGS sequence"/>
</dbReference>
<feature type="region of interest" description="Disordered" evidence="1">
    <location>
        <begin position="14"/>
        <end position="68"/>
    </location>
</feature>
<evidence type="ECO:0000256" key="1">
    <source>
        <dbReference type="SAM" id="MobiDB-lite"/>
    </source>
</evidence>
<organism evidence="2 3">
    <name type="scientific">Danaus chrysippus</name>
    <name type="common">African queen</name>
    <dbReference type="NCBI Taxonomy" id="151541"/>
    <lineage>
        <taxon>Eukaryota</taxon>
        <taxon>Metazoa</taxon>
        <taxon>Ecdysozoa</taxon>
        <taxon>Arthropoda</taxon>
        <taxon>Hexapoda</taxon>
        <taxon>Insecta</taxon>
        <taxon>Pterygota</taxon>
        <taxon>Neoptera</taxon>
        <taxon>Endopterygota</taxon>
        <taxon>Lepidoptera</taxon>
        <taxon>Glossata</taxon>
        <taxon>Ditrysia</taxon>
        <taxon>Papilionoidea</taxon>
        <taxon>Nymphalidae</taxon>
        <taxon>Danainae</taxon>
        <taxon>Danaini</taxon>
        <taxon>Danaina</taxon>
        <taxon>Danaus</taxon>
        <taxon>Anosia</taxon>
    </lineage>
</organism>
<keyword evidence="3" id="KW-1185">Reference proteome</keyword>
<dbReference type="AlphaFoldDB" id="A0A8J2R551"/>
<evidence type="ECO:0000313" key="2">
    <source>
        <dbReference type="EMBL" id="CAG9580930.1"/>
    </source>
</evidence>